<evidence type="ECO:0000313" key="2">
    <source>
        <dbReference type="Proteomes" id="UP001218218"/>
    </source>
</evidence>
<comment type="caution">
    <text evidence="1">The sequence shown here is derived from an EMBL/GenBank/DDBJ whole genome shotgun (WGS) entry which is preliminary data.</text>
</comment>
<dbReference type="AlphaFoldDB" id="A0AAD7EIZ4"/>
<dbReference type="Proteomes" id="UP001218218">
    <property type="component" value="Unassembled WGS sequence"/>
</dbReference>
<protein>
    <submittedName>
        <fullName evidence="1">Uncharacterized protein</fullName>
    </submittedName>
</protein>
<proteinExistence type="predicted"/>
<accession>A0AAD7EIZ4</accession>
<reference evidence="1" key="1">
    <citation type="submission" date="2023-03" db="EMBL/GenBank/DDBJ databases">
        <title>Massive genome expansion in bonnet fungi (Mycena s.s.) driven by repeated elements and novel gene families across ecological guilds.</title>
        <authorList>
            <consortium name="Lawrence Berkeley National Laboratory"/>
            <person name="Harder C.B."/>
            <person name="Miyauchi S."/>
            <person name="Viragh M."/>
            <person name="Kuo A."/>
            <person name="Thoen E."/>
            <person name="Andreopoulos B."/>
            <person name="Lu D."/>
            <person name="Skrede I."/>
            <person name="Drula E."/>
            <person name="Henrissat B."/>
            <person name="Morin E."/>
            <person name="Kohler A."/>
            <person name="Barry K."/>
            <person name="LaButti K."/>
            <person name="Morin E."/>
            <person name="Salamov A."/>
            <person name="Lipzen A."/>
            <person name="Mereny Z."/>
            <person name="Hegedus B."/>
            <person name="Baldrian P."/>
            <person name="Stursova M."/>
            <person name="Weitz H."/>
            <person name="Taylor A."/>
            <person name="Grigoriev I.V."/>
            <person name="Nagy L.G."/>
            <person name="Martin F."/>
            <person name="Kauserud H."/>
        </authorList>
    </citation>
    <scope>NUCLEOTIDE SEQUENCE</scope>
    <source>
        <strain evidence="1">CBHHK002</strain>
    </source>
</reference>
<keyword evidence="2" id="KW-1185">Reference proteome</keyword>
<evidence type="ECO:0000313" key="1">
    <source>
        <dbReference type="EMBL" id="KAJ7325764.1"/>
    </source>
</evidence>
<feature type="non-terminal residue" evidence="1">
    <location>
        <position position="1"/>
    </location>
</feature>
<organism evidence="1 2">
    <name type="scientific">Mycena albidolilacea</name>
    <dbReference type="NCBI Taxonomy" id="1033008"/>
    <lineage>
        <taxon>Eukaryota</taxon>
        <taxon>Fungi</taxon>
        <taxon>Dikarya</taxon>
        <taxon>Basidiomycota</taxon>
        <taxon>Agaricomycotina</taxon>
        <taxon>Agaricomycetes</taxon>
        <taxon>Agaricomycetidae</taxon>
        <taxon>Agaricales</taxon>
        <taxon>Marasmiineae</taxon>
        <taxon>Mycenaceae</taxon>
        <taxon>Mycena</taxon>
    </lineage>
</organism>
<name>A0AAD7EIZ4_9AGAR</name>
<dbReference type="EMBL" id="JARIHO010000043">
    <property type="protein sequence ID" value="KAJ7325764.1"/>
    <property type="molecule type" value="Genomic_DNA"/>
</dbReference>
<gene>
    <name evidence="1" type="ORF">DFH08DRAFT_341526</name>
</gene>
<sequence>ESYSRYPGPPGHTISTLNAPFIAPDDYVDLSQRKQIQLRFPKSQGNARAELIYGRCSNIPQPFPPRSAGFFYYHRDLDAAPLEGSIRFRVTSDNAPSSFNRGHDLLLPSGLPWQIILPQVACEKSCARLRDQLLEESSHGKTALAVS</sequence>